<keyword evidence="3" id="KW-1185">Reference proteome</keyword>
<dbReference type="AlphaFoldDB" id="A0AAV7N5A6"/>
<evidence type="ECO:0000313" key="2">
    <source>
        <dbReference type="EMBL" id="KAJ1111218.1"/>
    </source>
</evidence>
<feature type="region of interest" description="Disordered" evidence="1">
    <location>
        <begin position="1"/>
        <end position="24"/>
    </location>
</feature>
<reference evidence="2" key="1">
    <citation type="journal article" date="2022" name="bioRxiv">
        <title>Sequencing and chromosome-scale assembly of the giantPleurodeles waltlgenome.</title>
        <authorList>
            <person name="Brown T."/>
            <person name="Elewa A."/>
            <person name="Iarovenko S."/>
            <person name="Subramanian E."/>
            <person name="Araus A.J."/>
            <person name="Petzold A."/>
            <person name="Susuki M."/>
            <person name="Suzuki K.-i.T."/>
            <person name="Hayashi T."/>
            <person name="Toyoda A."/>
            <person name="Oliveira C."/>
            <person name="Osipova E."/>
            <person name="Leigh N.D."/>
            <person name="Simon A."/>
            <person name="Yun M.H."/>
        </authorList>
    </citation>
    <scope>NUCLEOTIDE SEQUENCE</scope>
    <source>
        <strain evidence="2">20211129_DDA</strain>
        <tissue evidence="2">Liver</tissue>
    </source>
</reference>
<evidence type="ECO:0000313" key="3">
    <source>
        <dbReference type="Proteomes" id="UP001066276"/>
    </source>
</evidence>
<organism evidence="2 3">
    <name type="scientific">Pleurodeles waltl</name>
    <name type="common">Iberian ribbed newt</name>
    <dbReference type="NCBI Taxonomy" id="8319"/>
    <lineage>
        <taxon>Eukaryota</taxon>
        <taxon>Metazoa</taxon>
        <taxon>Chordata</taxon>
        <taxon>Craniata</taxon>
        <taxon>Vertebrata</taxon>
        <taxon>Euteleostomi</taxon>
        <taxon>Amphibia</taxon>
        <taxon>Batrachia</taxon>
        <taxon>Caudata</taxon>
        <taxon>Salamandroidea</taxon>
        <taxon>Salamandridae</taxon>
        <taxon>Pleurodelinae</taxon>
        <taxon>Pleurodeles</taxon>
    </lineage>
</organism>
<sequence>MVQPRAQPEFHPEWDGTTTSAEIPPRVGWYNHECRDSTPSGMVQPRVQRFHPEWDGTTTSAEIGFHPEWDGTTTSAEIGFHPEWDGTTTSAEIPPEWDGTTTSAQIPPRVRWHVLLTLGWGAARKPDAGWTVVPVKWYHVAQWVPFLLQVSPGRSWAEDVVWVFTGIYLSGPGAGEMMSRELLGCGEQDHLEMCVVEGELYPHPNPSEAEEGQWVEEET</sequence>
<comment type="caution">
    <text evidence="2">The sequence shown here is derived from an EMBL/GenBank/DDBJ whole genome shotgun (WGS) entry which is preliminary data.</text>
</comment>
<protein>
    <submittedName>
        <fullName evidence="2">Uncharacterized protein</fullName>
    </submittedName>
</protein>
<evidence type="ECO:0000256" key="1">
    <source>
        <dbReference type="SAM" id="MobiDB-lite"/>
    </source>
</evidence>
<name>A0AAV7N5A6_PLEWA</name>
<dbReference type="EMBL" id="JANPWB010000013">
    <property type="protein sequence ID" value="KAJ1111218.1"/>
    <property type="molecule type" value="Genomic_DNA"/>
</dbReference>
<accession>A0AAV7N5A6</accession>
<proteinExistence type="predicted"/>
<gene>
    <name evidence="2" type="ORF">NDU88_008554</name>
</gene>
<dbReference type="Proteomes" id="UP001066276">
    <property type="component" value="Chromosome 9"/>
</dbReference>